<keyword evidence="1" id="KW-0732">Signal</keyword>
<evidence type="ECO:0000256" key="1">
    <source>
        <dbReference type="SAM" id="SignalP"/>
    </source>
</evidence>
<reference evidence="4" key="1">
    <citation type="submission" date="2021-09" db="EMBL/GenBank/DDBJ databases">
        <title>Fulvivirga sp. isolated from coastal sediment.</title>
        <authorList>
            <person name="Yu H."/>
        </authorList>
    </citation>
    <scope>NUCLEOTIDE SEQUENCE</scope>
    <source>
        <strain evidence="4">1062</strain>
    </source>
</reference>
<evidence type="ECO:0000259" key="2">
    <source>
        <dbReference type="Pfam" id="PF00144"/>
    </source>
</evidence>
<evidence type="ECO:0000313" key="5">
    <source>
        <dbReference type="EMBL" id="MCA6077059.1"/>
    </source>
</evidence>
<dbReference type="SUPFAM" id="SSF56601">
    <property type="entry name" value="beta-lactamase/transpeptidase-like"/>
    <property type="match status" value="1"/>
</dbReference>
<name>A0A9X1L0K5_9BACT</name>
<evidence type="ECO:0000313" key="4">
    <source>
        <dbReference type="EMBL" id="MCA6075931.1"/>
    </source>
</evidence>
<dbReference type="EMBL" id="JAIXNE010000003">
    <property type="protein sequence ID" value="MCA6075931.1"/>
    <property type="molecule type" value="Genomic_DNA"/>
</dbReference>
<dbReference type="PANTHER" id="PTHR46825:SF7">
    <property type="entry name" value="D-ALANYL-D-ALANINE CARBOXYPEPTIDASE"/>
    <property type="match status" value="1"/>
</dbReference>
<proteinExistence type="predicted"/>
<feature type="chain" id="PRO_5041195038" evidence="1">
    <location>
        <begin position="17"/>
        <end position="370"/>
    </location>
</feature>
<comment type="caution">
    <text evidence="4">The sequence shown here is derived from an EMBL/GenBank/DDBJ whole genome shotgun (WGS) entry which is preliminary data.</text>
</comment>
<protein>
    <submittedName>
        <fullName evidence="4">Beta-lactamase family protein</fullName>
    </submittedName>
</protein>
<evidence type="ECO:0000313" key="6">
    <source>
        <dbReference type="Proteomes" id="UP001139409"/>
    </source>
</evidence>
<feature type="signal peptide" evidence="1">
    <location>
        <begin position="1"/>
        <end position="16"/>
    </location>
</feature>
<accession>A0A9X1L0K5</accession>
<dbReference type="InterPro" id="IPR012338">
    <property type="entry name" value="Beta-lactam/transpept-like"/>
</dbReference>
<dbReference type="InterPro" id="IPR050491">
    <property type="entry name" value="AmpC-like"/>
</dbReference>
<sequence length="370" mass="41966">MKYCFLFLVFPLFCHAQDKAIQAEVDSIIAQGKYPGIVFSVAYPNGEATSFTAGWADVESGTPMTPGNRLLSGSTGKTFVAAVLMQLIEENKLQLEDRASKWLGDEEWYSRLPNSEELTIMNLLRHQSGMERYEFKPEFSEEVLKNPDRVWKPAELIAYVLDDAPLFSAGEGFAYSDTNYILLGMIIEEIEGEEYYTVLKDRLLKPLDLTGILPTNTRKIEKLAQGYMDKESPLGFNDHLLEDGISRYNLQFEWTGGGLAFETRDYARWLKLLFEGNAFDMEKMGETYFQDIPSPEIGGSYGMGYQKLVIPEVGEAYGHSGFFPGYYTIGVYLPEYSIAVAMQVNTTEMAKLRSFFRDFVKLTRIVISNQ</sequence>
<dbReference type="PANTHER" id="PTHR46825">
    <property type="entry name" value="D-ALANYL-D-ALANINE-CARBOXYPEPTIDASE/ENDOPEPTIDASE AMPH"/>
    <property type="match status" value="1"/>
</dbReference>
<dbReference type="EMBL" id="JAIXNE010000004">
    <property type="protein sequence ID" value="MCA6077059.1"/>
    <property type="molecule type" value="Genomic_DNA"/>
</dbReference>
<dbReference type="Proteomes" id="UP001139409">
    <property type="component" value="Unassembled WGS sequence"/>
</dbReference>
<keyword evidence="6" id="KW-1185">Reference proteome</keyword>
<feature type="domain" description="Beta-lactamase-related" evidence="2">
    <location>
        <begin position="25"/>
        <end position="349"/>
    </location>
</feature>
<dbReference type="Gene3D" id="3.40.710.10">
    <property type="entry name" value="DD-peptidase/beta-lactamase superfamily"/>
    <property type="match status" value="1"/>
</dbReference>
<evidence type="ECO:0000313" key="3">
    <source>
        <dbReference type="EMBL" id="MCA6074754.1"/>
    </source>
</evidence>
<dbReference type="Pfam" id="PF00144">
    <property type="entry name" value="Beta-lactamase"/>
    <property type="match status" value="1"/>
</dbReference>
<dbReference type="RefSeq" id="WP_225697867.1">
    <property type="nucleotide sequence ID" value="NZ_JAIXNE010000002.1"/>
</dbReference>
<dbReference type="AlphaFoldDB" id="A0A9X1L0K5"/>
<dbReference type="EMBL" id="JAIXNE010000002">
    <property type="protein sequence ID" value="MCA6074754.1"/>
    <property type="molecule type" value="Genomic_DNA"/>
</dbReference>
<gene>
    <name evidence="3" type="ORF">LDX50_07720</name>
    <name evidence="4" type="ORF">LDX50_13690</name>
    <name evidence="5" type="ORF">LDX50_19410</name>
</gene>
<organism evidence="4 6">
    <name type="scientific">Fulvivirga sedimenti</name>
    <dbReference type="NCBI Taxonomy" id="2879465"/>
    <lineage>
        <taxon>Bacteria</taxon>
        <taxon>Pseudomonadati</taxon>
        <taxon>Bacteroidota</taxon>
        <taxon>Cytophagia</taxon>
        <taxon>Cytophagales</taxon>
        <taxon>Fulvivirgaceae</taxon>
        <taxon>Fulvivirga</taxon>
    </lineage>
</organism>
<dbReference type="InterPro" id="IPR001466">
    <property type="entry name" value="Beta-lactam-related"/>
</dbReference>